<dbReference type="AlphaFoldDB" id="A0A9P6VUK3"/>
<dbReference type="InterPro" id="IPR007603">
    <property type="entry name" value="Choline_transptr-like"/>
</dbReference>
<dbReference type="Pfam" id="PF04515">
    <property type="entry name" value="Choline_transpo"/>
    <property type="match status" value="1"/>
</dbReference>
<feature type="compositionally biased region" description="Basic and acidic residues" evidence="7">
    <location>
        <begin position="61"/>
        <end position="71"/>
    </location>
</feature>
<comment type="subcellular location">
    <subcellularLocation>
        <location evidence="6">Cell membrane</location>
        <topology evidence="6">Multi-pass membrane protein</topology>
    </subcellularLocation>
    <subcellularLocation>
        <location evidence="1">Membrane</location>
        <topology evidence="1">Multi-pass membrane protein</topology>
    </subcellularLocation>
</comment>
<dbReference type="OrthoDB" id="420519at2759"/>
<feature type="region of interest" description="Disordered" evidence="7">
    <location>
        <begin position="34"/>
        <end position="74"/>
    </location>
</feature>
<evidence type="ECO:0000256" key="7">
    <source>
        <dbReference type="SAM" id="MobiDB-lite"/>
    </source>
</evidence>
<keyword evidence="3 6" id="KW-0812">Transmembrane</keyword>
<feature type="transmembrane region" description="Helical" evidence="6">
    <location>
        <begin position="270"/>
        <end position="296"/>
    </location>
</feature>
<evidence type="ECO:0000313" key="9">
    <source>
        <dbReference type="Proteomes" id="UP000777482"/>
    </source>
</evidence>
<feature type="transmembrane region" description="Helical" evidence="6">
    <location>
        <begin position="437"/>
        <end position="462"/>
    </location>
</feature>
<comment type="caution">
    <text evidence="8">The sequence shown here is derived from an EMBL/GenBank/DDBJ whole genome shotgun (WGS) entry which is preliminary data.</text>
</comment>
<feature type="region of interest" description="Disordered" evidence="7">
    <location>
        <begin position="155"/>
        <end position="203"/>
    </location>
</feature>
<name>A0A9P6VUK3_RHOMI</name>
<feature type="transmembrane region" description="Helical" evidence="6">
    <location>
        <begin position="229"/>
        <end position="250"/>
    </location>
</feature>
<evidence type="ECO:0000256" key="2">
    <source>
        <dbReference type="ARBA" id="ARBA00007168"/>
    </source>
</evidence>
<dbReference type="PANTHER" id="PTHR12385">
    <property type="entry name" value="CHOLINE TRANSPORTER-LIKE (SLC FAMILY 44)"/>
    <property type="match status" value="1"/>
</dbReference>
<feature type="transmembrane region" description="Helical" evidence="6">
    <location>
        <begin position="483"/>
        <end position="508"/>
    </location>
</feature>
<organism evidence="8 9">
    <name type="scientific">Rhodotorula mucilaginosa</name>
    <name type="common">Yeast</name>
    <name type="synonym">Rhodotorula rubra</name>
    <dbReference type="NCBI Taxonomy" id="5537"/>
    <lineage>
        <taxon>Eukaryota</taxon>
        <taxon>Fungi</taxon>
        <taxon>Dikarya</taxon>
        <taxon>Basidiomycota</taxon>
        <taxon>Pucciniomycotina</taxon>
        <taxon>Microbotryomycetes</taxon>
        <taxon>Sporidiobolales</taxon>
        <taxon>Sporidiobolaceae</taxon>
        <taxon>Rhodotorula</taxon>
    </lineage>
</organism>
<sequence length="687" mass="72235">MATHEEDERLDPYAAAASTTAGGLFYSTRTDWATATTHHQHQSAAGGGRGRGGGAISLVESAHESHPDAASRDALSLSLSLDGSDDDHHHLLDNAPRTGKGVQGAGSSSIVAALPAFVSRVAGAGGGGRGWKAYESIAASSRAGAGGALSRHVVYSDDEDDDDDDEEDDEPVPGAFVSPQPTTSTSAKPKGTPANIAPAPTTTLHVYPVPGPNGYNEPHGEDRYYRDSIWIVLYGMSLLAVVALALQAFWTSPPPSPPPSSSRDPSTSLFLSALPTLSLLGAISAIAGIASLAYLLTIPYALPLLLRFAIYGGPALLFVVTGVVAFAGSYGLGGGVASDRGWKVGVRWLAAGCFVMGFGLFRSAVARRKELNRAISVGQLACQTVLAHPSLIVLAISLSLLSAILTLPFLSLIATLLSYSPSSPKIASWGTAWTVLVYWWTLAIARGLSHAVVGGCIGTWYFEREDDEYQGPAEVTRASIARATGPSLGTVIAASFFVAIFSTLATLLHSLRRLLESSRLPSLCRPFLVTWLAPLLASLASYAAFFNAYSLSYAGMTGEGFWTASRETAELFRANRARNIRDTALLRLTLFVSSAGWGLLTGLVAFFLTSTHLSPLAGGYAPTLALLCYAIPMYTLRLCHNLIGDAVDALFVCAHLDAENQLSHCPKAVEAFGTPEAEGDVLLSLPI</sequence>
<feature type="transmembrane region" description="Helical" evidence="6">
    <location>
        <begin position="619"/>
        <end position="636"/>
    </location>
</feature>
<keyword evidence="4 6" id="KW-1133">Transmembrane helix</keyword>
<evidence type="ECO:0000256" key="5">
    <source>
        <dbReference type="ARBA" id="ARBA00023136"/>
    </source>
</evidence>
<keyword evidence="5 6" id="KW-0472">Membrane</keyword>
<protein>
    <recommendedName>
        <fullName evidence="6">Protein PNS1</fullName>
    </recommendedName>
</protein>
<dbReference type="Proteomes" id="UP000777482">
    <property type="component" value="Unassembled WGS sequence"/>
</dbReference>
<accession>A0A9P6VUK3</accession>
<dbReference type="EMBL" id="PUHQ01000121">
    <property type="protein sequence ID" value="KAG0655399.1"/>
    <property type="molecule type" value="Genomic_DNA"/>
</dbReference>
<keyword evidence="9" id="KW-1185">Reference proteome</keyword>
<dbReference type="GO" id="GO:0022857">
    <property type="term" value="F:transmembrane transporter activity"/>
    <property type="evidence" value="ECO:0007669"/>
    <property type="project" value="UniProtKB-UniRule"/>
</dbReference>
<evidence type="ECO:0000256" key="1">
    <source>
        <dbReference type="ARBA" id="ARBA00004141"/>
    </source>
</evidence>
<evidence type="ECO:0000256" key="6">
    <source>
        <dbReference type="RuleBase" id="RU368066"/>
    </source>
</evidence>
<gene>
    <name evidence="8" type="ORF">C6P46_000996</name>
</gene>
<dbReference type="PANTHER" id="PTHR12385:SF88">
    <property type="entry name" value="CHOLINE TRANSPORTER-LIKE PROTEIN CTL1"/>
    <property type="match status" value="1"/>
</dbReference>
<dbReference type="GO" id="GO:0005886">
    <property type="term" value="C:plasma membrane"/>
    <property type="evidence" value="ECO:0007669"/>
    <property type="project" value="UniProtKB-SubCell"/>
</dbReference>
<proteinExistence type="inferred from homology"/>
<feature type="compositionally biased region" description="Gly residues" evidence="7">
    <location>
        <begin position="45"/>
        <end position="55"/>
    </location>
</feature>
<feature type="transmembrane region" description="Helical" evidence="6">
    <location>
        <begin position="308"/>
        <end position="333"/>
    </location>
</feature>
<feature type="transmembrane region" description="Helical" evidence="6">
    <location>
        <begin position="585"/>
        <end position="607"/>
    </location>
</feature>
<feature type="transmembrane region" description="Helical" evidence="6">
    <location>
        <begin position="528"/>
        <end position="549"/>
    </location>
</feature>
<comment type="similarity">
    <text evidence="2 6">Belongs to the CTL (choline transporter-like) family.</text>
</comment>
<evidence type="ECO:0000313" key="8">
    <source>
        <dbReference type="EMBL" id="KAG0655399.1"/>
    </source>
</evidence>
<comment type="function">
    <text evidence="6">Probably involved in transport through the plasma membrane.</text>
</comment>
<feature type="transmembrane region" description="Helical" evidence="6">
    <location>
        <begin position="386"/>
        <end position="417"/>
    </location>
</feature>
<evidence type="ECO:0000256" key="3">
    <source>
        <dbReference type="ARBA" id="ARBA00022692"/>
    </source>
</evidence>
<feature type="transmembrane region" description="Helical" evidence="6">
    <location>
        <begin position="345"/>
        <end position="365"/>
    </location>
</feature>
<feature type="compositionally biased region" description="Low complexity" evidence="7">
    <location>
        <begin position="192"/>
        <end position="203"/>
    </location>
</feature>
<reference evidence="8 9" key="1">
    <citation type="submission" date="2020-11" db="EMBL/GenBank/DDBJ databases">
        <title>Kefir isolates.</title>
        <authorList>
            <person name="Marcisauskas S."/>
            <person name="Kim Y."/>
            <person name="Blasche S."/>
        </authorList>
    </citation>
    <scope>NUCLEOTIDE SEQUENCE [LARGE SCALE GENOMIC DNA]</scope>
    <source>
        <strain evidence="8 9">KR</strain>
    </source>
</reference>
<feature type="compositionally biased region" description="Acidic residues" evidence="7">
    <location>
        <begin position="156"/>
        <end position="171"/>
    </location>
</feature>
<evidence type="ECO:0000256" key="4">
    <source>
        <dbReference type="ARBA" id="ARBA00022989"/>
    </source>
</evidence>